<evidence type="ECO:0000259" key="2">
    <source>
        <dbReference type="Pfam" id="PF02625"/>
    </source>
</evidence>
<dbReference type="AlphaFoldDB" id="A0AA94XW86"/>
<evidence type="ECO:0000313" key="4">
    <source>
        <dbReference type="EMBL" id="UUX58538.1"/>
    </source>
</evidence>
<dbReference type="PANTHER" id="PTHR30388:SF6">
    <property type="entry name" value="XANTHINE DEHYDROGENASE SUBUNIT A-RELATED"/>
    <property type="match status" value="1"/>
</dbReference>
<dbReference type="Pfam" id="PF02625">
    <property type="entry name" value="XdhC_CoxI"/>
    <property type="match status" value="1"/>
</dbReference>
<dbReference type="Proteomes" id="UP001060018">
    <property type="component" value="Chromosome"/>
</dbReference>
<evidence type="ECO:0000259" key="3">
    <source>
        <dbReference type="Pfam" id="PF13478"/>
    </source>
</evidence>
<evidence type="ECO:0000256" key="1">
    <source>
        <dbReference type="SAM" id="MobiDB-lite"/>
    </source>
</evidence>
<feature type="domain" description="XdhC Rossmann" evidence="3">
    <location>
        <begin position="110"/>
        <end position="257"/>
    </location>
</feature>
<dbReference type="InterPro" id="IPR027051">
    <property type="entry name" value="XdhC_Rossmann_dom"/>
</dbReference>
<feature type="domain" description="XdhC- CoxI" evidence="2">
    <location>
        <begin position="12"/>
        <end position="72"/>
    </location>
</feature>
<gene>
    <name evidence="4" type="primary">xdhC</name>
    <name evidence="4" type="ORF">NUH22_14740</name>
</gene>
<evidence type="ECO:0000313" key="5">
    <source>
        <dbReference type="Proteomes" id="UP001060018"/>
    </source>
</evidence>
<proteinExistence type="predicted"/>
<dbReference type="RefSeq" id="WP_060702716.1">
    <property type="nucleotide sequence ID" value="NZ_CP012750.1"/>
</dbReference>
<reference evidence="4" key="1">
    <citation type="journal article" date="2022" name="Pest Manag. Sci.">
        <title>Glutamicibacter halophytocola-mediated host fitness of potato tuber moth on Solanaceae crops.</title>
        <authorList>
            <person name="Wang W."/>
            <person name="Xiao G."/>
            <person name="Du G."/>
            <person name="Chang L."/>
            <person name="Yang Y."/>
            <person name="Ye J."/>
            <person name="Chen B."/>
        </authorList>
    </citation>
    <scope>NUCLEOTIDE SEQUENCE</scope>
    <source>
        <strain evidence="4">S2</strain>
    </source>
</reference>
<organism evidence="4 5">
    <name type="scientific">Glutamicibacter halophytocola</name>
    <dbReference type="NCBI Taxonomy" id="1933880"/>
    <lineage>
        <taxon>Bacteria</taxon>
        <taxon>Bacillati</taxon>
        <taxon>Actinomycetota</taxon>
        <taxon>Actinomycetes</taxon>
        <taxon>Micrococcales</taxon>
        <taxon>Micrococcaceae</taxon>
        <taxon>Glutamicibacter</taxon>
    </lineage>
</organism>
<dbReference type="EMBL" id="CP102487">
    <property type="protein sequence ID" value="UUX58538.1"/>
    <property type="molecule type" value="Genomic_DNA"/>
</dbReference>
<dbReference type="PANTHER" id="PTHR30388">
    <property type="entry name" value="ALDEHYDE OXIDOREDUCTASE MOLYBDENUM COFACTOR ASSEMBLY PROTEIN"/>
    <property type="match status" value="1"/>
</dbReference>
<name>A0AA94XW86_9MICC</name>
<dbReference type="InterPro" id="IPR036291">
    <property type="entry name" value="NAD(P)-bd_dom_sf"/>
</dbReference>
<sequence>METWIDAVSTLRSQRRAAVLLTVTAVRGHAPREAGAKMVISEDETFGTVGGGNLEMAAIARARQLIGQGSTAPETMELRLNDKAPATYGRQCCGGEIKLLLEPLPVPETVAIFGLGHVGMELARILSRHPIDLYLTDSRPEAIEAAALLQPSVATIHAQVAVMGEQVLGTLPEGSHVLIMTHDHAEDFHLSDAALRYRSLGSIGLIGSKAKWARFRKNLRDSGHREQEISRIQCPIGIPEVAGKQPAVIAVSVAAQLMQLLGDHAERSAPGNIVELPTTPDRIHPAMNRA</sequence>
<dbReference type="KEGG" id="gar:AOZ07_15000"/>
<dbReference type="Gene3D" id="3.40.50.720">
    <property type="entry name" value="NAD(P)-binding Rossmann-like Domain"/>
    <property type="match status" value="1"/>
</dbReference>
<dbReference type="Pfam" id="PF13478">
    <property type="entry name" value="XdhC_C"/>
    <property type="match status" value="1"/>
</dbReference>
<protein>
    <submittedName>
        <fullName evidence="4">Xanthine dehydrogenase accessory protein XdhC</fullName>
    </submittedName>
</protein>
<dbReference type="InterPro" id="IPR003777">
    <property type="entry name" value="XdhC_CoxI"/>
</dbReference>
<dbReference type="SUPFAM" id="SSF51735">
    <property type="entry name" value="NAD(P)-binding Rossmann-fold domains"/>
    <property type="match status" value="1"/>
</dbReference>
<dbReference type="NCBIfam" id="TIGR02964">
    <property type="entry name" value="xanthine_xdhC"/>
    <property type="match status" value="1"/>
</dbReference>
<dbReference type="InterPro" id="IPR014308">
    <property type="entry name" value="Xanthine_DH_XdhC"/>
</dbReference>
<accession>A0AA94XW86</accession>
<feature type="region of interest" description="Disordered" evidence="1">
    <location>
        <begin position="271"/>
        <end position="290"/>
    </location>
</feature>
<dbReference type="InterPro" id="IPR052698">
    <property type="entry name" value="MoCofactor_Util/Proc"/>
</dbReference>